<comment type="caution">
    <text evidence="3">The sequence shown here is derived from an EMBL/GenBank/DDBJ whole genome shotgun (WGS) entry which is preliminary data.</text>
</comment>
<protein>
    <submittedName>
        <fullName evidence="3">ABC transporter substrate-binding protein</fullName>
    </submittedName>
</protein>
<dbReference type="PROSITE" id="PS51257">
    <property type="entry name" value="PROKAR_LIPOPROTEIN"/>
    <property type="match status" value="1"/>
</dbReference>
<dbReference type="SUPFAM" id="SSF53850">
    <property type="entry name" value="Periplasmic binding protein-like II"/>
    <property type="match status" value="1"/>
</dbReference>
<accession>A0A846XHB7</accession>
<dbReference type="GO" id="GO:0043190">
    <property type="term" value="C:ATP-binding cassette (ABC) transporter complex"/>
    <property type="evidence" value="ECO:0007669"/>
    <property type="project" value="InterPro"/>
</dbReference>
<feature type="chain" id="PRO_5039521434" evidence="1">
    <location>
        <begin position="30"/>
        <end position="526"/>
    </location>
</feature>
<organism evidence="3 4">
    <name type="scientific">Nocardia speluncae</name>
    <dbReference type="NCBI Taxonomy" id="419477"/>
    <lineage>
        <taxon>Bacteria</taxon>
        <taxon>Bacillati</taxon>
        <taxon>Actinomycetota</taxon>
        <taxon>Actinomycetes</taxon>
        <taxon>Mycobacteriales</taxon>
        <taxon>Nocardiaceae</taxon>
        <taxon>Nocardia</taxon>
    </lineage>
</organism>
<dbReference type="GO" id="GO:0042597">
    <property type="term" value="C:periplasmic space"/>
    <property type="evidence" value="ECO:0007669"/>
    <property type="project" value="UniProtKB-ARBA"/>
</dbReference>
<dbReference type="GO" id="GO:0015833">
    <property type="term" value="P:peptide transport"/>
    <property type="evidence" value="ECO:0007669"/>
    <property type="project" value="TreeGrafter"/>
</dbReference>
<name>A0A846XHB7_9NOCA</name>
<keyword evidence="4" id="KW-1185">Reference proteome</keyword>
<dbReference type="InterPro" id="IPR039424">
    <property type="entry name" value="SBP_5"/>
</dbReference>
<dbReference type="Gene3D" id="3.40.190.10">
    <property type="entry name" value="Periplasmic binding protein-like II"/>
    <property type="match status" value="1"/>
</dbReference>
<dbReference type="Proteomes" id="UP000565715">
    <property type="component" value="Unassembled WGS sequence"/>
</dbReference>
<reference evidence="3 4" key="1">
    <citation type="submission" date="2020-04" db="EMBL/GenBank/DDBJ databases">
        <title>MicrobeNet Type strains.</title>
        <authorList>
            <person name="Nicholson A.C."/>
        </authorList>
    </citation>
    <scope>NUCLEOTIDE SEQUENCE [LARGE SCALE GENOMIC DNA]</scope>
    <source>
        <strain evidence="3 4">DSM 45078</strain>
    </source>
</reference>
<evidence type="ECO:0000259" key="2">
    <source>
        <dbReference type="Pfam" id="PF00496"/>
    </source>
</evidence>
<proteinExistence type="predicted"/>
<evidence type="ECO:0000256" key="1">
    <source>
        <dbReference type="SAM" id="SignalP"/>
    </source>
</evidence>
<dbReference type="Pfam" id="PF00496">
    <property type="entry name" value="SBP_bac_5"/>
    <property type="match status" value="1"/>
</dbReference>
<dbReference type="PIRSF" id="PIRSF002741">
    <property type="entry name" value="MppA"/>
    <property type="match status" value="1"/>
</dbReference>
<dbReference type="InterPro" id="IPR030678">
    <property type="entry name" value="Peptide/Ni-bd"/>
</dbReference>
<dbReference type="CDD" id="cd00995">
    <property type="entry name" value="PBP2_NikA_DppA_OppA_like"/>
    <property type="match status" value="1"/>
</dbReference>
<feature type="signal peptide" evidence="1">
    <location>
        <begin position="1"/>
        <end position="29"/>
    </location>
</feature>
<sequence>MTERSKMLRTSLFRSIAVCCTALVLAACAGTGAGTGTGPGGDPVPGGTAQIIQISEPRTLDPVAMGNQWVINAMLGNALFGTLMVNDPDSAKIEYTMATGFATHDGGITFDLTLRPDLRFTDGTALDAAAVKFNWDRFSDPENGSTYREDAAVIASTDIVNPTTLRVRMHYPAPHFAYTLVESSMNWIASPRALQAGRAAFDGNPVGAGPFILERWARQDVIELVGNPDYWDAPKPYLDRIELRTSGDSVQGYNTLISGGSDVIISSNWGSIEKLENQGFPTAVAPLHGGQHLSMNMRRAPFDDIRARRAVAAAVDVNALNLTIYHGSGELPTTLFRESSPYYAPDLPMQSHDQETAQRLFDELAAEGKPVKFTYTTTAQTENRLLAESVQAQLSAFDNVDVEVEVIDIIDLVKLRYTHDFEVMTGGAFFDDPEPRLWTAFHGDSSRNTAGIDDAVLNEALDAGRTATDVPQRTGIYRTVQERLIELVPAVFYIRTVAGAATAKNVGGLTMYGAGSVRPEELWIVE</sequence>
<dbReference type="PANTHER" id="PTHR30290">
    <property type="entry name" value="PERIPLASMIC BINDING COMPONENT OF ABC TRANSPORTER"/>
    <property type="match status" value="1"/>
</dbReference>
<evidence type="ECO:0000313" key="4">
    <source>
        <dbReference type="Proteomes" id="UP000565715"/>
    </source>
</evidence>
<evidence type="ECO:0000313" key="3">
    <source>
        <dbReference type="EMBL" id="NKY33264.1"/>
    </source>
</evidence>
<gene>
    <name evidence="3" type="ORF">HGA13_09305</name>
</gene>
<dbReference type="GO" id="GO:1904680">
    <property type="term" value="F:peptide transmembrane transporter activity"/>
    <property type="evidence" value="ECO:0007669"/>
    <property type="project" value="TreeGrafter"/>
</dbReference>
<keyword evidence="1" id="KW-0732">Signal</keyword>
<dbReference type="AlphaFoldDB" id="A0A846XHB7"/>
<dbReference type="EMBL" id="JAAXOO010000002">
    <property type="protein sequence ID" value="NKY33264.1"/>
    <property type="molecule type" value="Genomic_DNA"/>
</dbReference>
<dbReference type="InterPro" id="IPR000914">
    <property type="entry name" value="SBP_5_dom"/>
</dbReference>
<dbReference type="Gene3D" id="3.10.105.10">
    <property type="entry name" value="Dipeptide-binding Protein, Domain 3"/>
    <property type="match status" value="1"/>
</dbReference>
<feature type="domain" description="Solute-binding protein family 5" evidence="2">
    <location>
        <begin position="93"/>
        <end position="445"/>
    </location>
</feature>